<reference evidence="3" key="1">
    <citation type="submission" date="2022-11" db="UniProtKB">
        <authorList>
            <consortium name="WormBaseParasite"/>
        </authorList>
    </citation>
    <scope>IDENTIFICATION</scope>
</reference>
<feature type="region of interest" description="Disordered" evidence="1">
    <location>
        <begin position="1"/>
        <end position="20"/>
    </location>
</feature>
<name>A0A915IAR9_ROMCU</name>
<dbReference type="AlphaFoldDB" id="A0A915IAR9"/>
<dbReference type="WBParaSite" id="nRc.2.0.1.t11270-RA">
    <property type="protein sequence ID" value="nRc.2.0.1.t11270-RA"/>
    <property type="gene ID" value="nRc.2.0.1.g11270"/>
</dbReference>
<sequence>MPFRTDPKIKTKSRIPRPDRQTKLIRPKFNLGNSRKSPLTKKSIDHFCQIAGDNDLLFNDPFKKLSHLRFHAFEELHVSELRDESDNYDRCKNLETSTFWRIFGVRPISAKLKPDTKFDFKDQNLISRIKILI</sequence>
<keyword evidence="2" id="KW-1185">Reference proteome</keyword>
<proteinExistence type="predicted"/>
<evidence type="ECO:0000256" key="1">
    <source>
        <dbReference type="SAM" id="MobiDB-lite"/>
    </source>
</evidence>
<evidence type="ECO:0000313" key="2">
    <source>
        <dbReference type="Proteomes" id="UP000887565"/>
    </source>
</evidence>
<protein>
    <submittedName>
        <fullName evidence="3">Uncharacterized protein</fullName>
    </submittedName>
</protein>
<dbReference type="Proteomes" id="UP000887565">
    <property type="component" value="Unplaced"/>
</dbReference>
<accession>A0A915IAR9</accession>
<evidence type="ECO:0000313" key="3">
    <source>
        <dbReference type="WBParaSite" id="nRc.2.0.1.t11270-RA"/>
    </source>
</evidence>
<organism evidence="2 3">
    <name type="scientific">Romanomermis culicivorax</name>
    <name type="common">Nematode worm</name>
    <dbReference type="NCBI Taxonomy" id="13658"/>
    <lineage>
        <taxon>Eukaryota</taxon>
        <taxon>Metazoa</taxon>
        <taxon>Ecdysozoa</taxon>
        <taxon>Nematoda</taxon>
        <taxon>Enoplea</taxon>
        <taxon>Dorylaimia</taxon>
        <taxon>Mermithida</taxon>
        <taxon>Mermithoidea</taxon>
        <taxon>Mermithidae</taxon>
        <taxon>Romanomermis</taxon>
    </lineage>
</organism>